<dbReference type="EMBL" id="NHYE01005494">
    <property type="protein sequence ID" value="PPQ71639.1"/>
    <property type="molecule type" value="Genomic_DNA"/>
</dbReference>
<proteinExistence type="predicted"/>
<protein>
    <submittedName>
        <fullName evidence="2">Uncharacterized protein</fullName>
    </submittedName>
</protein>
<sequence>MCESALRRNVDERHQPLITRLCSTLHTQHSAPSFQIKPFAAPPAFSQPAEAPLPVPPSPAPPGPPPSRHSSKTISNIGTIPAPDTQQASIPSKYALSTSSEARE</sequence>
<dbReference type="AlphaFoldDB" id="A0A409VZF9"/>
<dbReference type="Proteomes" id="UP000284706">
    <property type="component" value="Unassembled WGS sequence"/>
</dbReference>
<feature type="compositionally biased region" description="Polar residues" evidence="1">
    <location>
        <begin position="72"/>
        <end position="104"/>
    </location>
</feature>
<accession>A0A409VZF9</accession>
<feature type="compositionally biased region" description="Pro residues" evidence="1">
    <location>
        <begin position="51"/>
        <end position="67"/>
    </location>
</feature>
<feature type="region of interest" description="Disordered" evidence="1">
    <location>
        <begin position="33"/>
        <end position="104"/>
    </location>
</feature>
<keyword evidence="3" id="KW-1185">Reference proteome</keyword>
<comment type="caution">
    <text evidence="2">The sequence shown here is derived from an EMBL/GenBank/DDBJ whole genome shotgun (WGS) entry which is preliminary data.</text>
</comment>
<dbReference type="InParanoid" id="A0A409VZF9"/>
<evidence type="ECO:0000256" key="1">
    <source>
        <dbReference type="SAM" id="MobiDB-lite"/>
    </source>
</evidence>
<organism evidence="2 3">
    <name type="scientific">Gymnopilus dilepis</name>
    <dbReference type="NCBI Taxonomy" id="231916"/>
    <lineage>
        <taxon>Eukaryota</taxon>
        <taxon>Fungi</taxon>
        <taxon>Dikarya</taxon>
        <taxon>Basidiomycota</taxon>
        <taxon>Agaricomycotina</taxon>
        <taxon>Agaricomycetes</taxon>
        <taxon>Agaricomycetidae</taxon>
        <taxon>Agaricales</taxon>
        <taxon>Agaricineae</taxon>
        <taxon>Hymenogastraceae</taxon>
        <taxon>Gymnopilus</taxon>
    </lineage>
</organism>
<reference evidence="2 3" key="1">
    <citation type="journal article" date="2018" name="Evol. Lett.">
        <title>Horizontal gene cluster transfer increased hallucinogenic mushroom diversity.</title>
        <authorList>
            <person name="Reynolds H.T."/>
            <person name="Vijayakumar V."/>
            <person name="Gluck-Thaler E."/>
            <person name="Korotkin H.B."/>
            <person name="Matheny P.B."/>
            <person name="Slot J.C."/>
        </authorList>
    </citation>
    <scope>NUCLEOTIDE SEQUENCE [LARGE SCALE GENOMIC DNA]</scope>
    <source>
        <strain evidence="2 3">SRW20</strain>
    </source>
</reference>
<name>A0A409VZF9_9AGAR</name>
<feature type="compositionally biased region" description="Low complexity" evidence="1">
    <location>
        <begin position="38"/>
        <end position="50"/>
    </location>
</feature>
<gene>
    <name evidence="2" type="ORF">CVT26_010600</name>
</gene>
<evidence type="ECO:0000313" key="2">
    <source>
        <dbReference type="EMBL" id="PPQ71639.1"/>
    </source>
</evidence>
<evidence type="ECO:0000313" key="3">
    <source>
        <dbReference type="Proteomes" id="UP000284706"/>
    </source>
</evidence>